<comment type="caution">
    <text evidence="2">The sequence shown here is derived from an EMBL/GenBank/DDBJ whole genome shotgun (WGS) entry which is preliminary data.</text>
</comment>
<feature type="region of interest" description="Disordered" evidence="1">
    <location>
        <begin position="38"/>
        <end position="92"/>
    </location>
</feature>
<sequence length="92" mass="9981">MYTPTYHHQRMVICGLVQRTRSAADLLKKRITNDFVLKPYPDGGGGDDGPAGGKGQSWWNRQCSGGKTEKLGGCRGGAKDQKSQEKPMRGAS</sequence>
<feature type="compositionally biased region" description="Gly residues" evidence="1">
    <location>
        <begin position="42"/>
        <end position="55"/>
    </location>
</feature>
<evidence type="ECO:0000313" key="2">
    <source>
        <dbReference type="EMBL" id="CAI0429630.1"/>
    </source>
</evidence>
<name>A0AAV0L7M7_9ROSI</name>
<reference evidence="2" key="1">
    <citation type="submission" date="2022-08" db="EMBL/GenBank/DDBJ databases">
        <authorList>
            <person name="Gutierrez-Valencia J."/>
        </authorList>
    </citation>
    <scope>NUCLEOTIDE SEQUENCE</scope>
</reference>
<dbReference type="Proteomes" id="UP001154282">
    <property type="component" value="Unassembled WGS sequence"/>
</dbReference>
<organism evidence="2 3">
    <name type="scientific">Linum tenue</name>
    <dbReference type="NCBI Taxonomy" id="586396"/>
    <lineage>
        <taxon>Eukaryota</taxon>
        <taxon>Viridiplantae</taxon>
        <taxon>Streptophyta</taxon>
        <taxon>Embryophyta</taxon>
        <taxon>Tracheophyta</taxon>
        <taxon>Spermatophyta</taxon>
        <taxon>Magnoliopsida</taxon>
        <taxon>eudicotyledons</taxon>
        <taxon>Gunneridae</taxon>
        <taxon>Pentapetalae</taxon>
        <taxon>rosids</taxon>
        <taxon>fabids</taxon>
        <taxon>Malpighiales</taxon>
        <taxon>Linaceae</taxon>
        <taxon>Linum</taxon>
    </lineage>
</organism>
<proteinExistence type="predicted"/>
<feature type="compositionally biased region" description="Basic and acidic residues" evidence="1">
    <location>
        <begin position="67"/>
        <end position="92"/>
    </location>
</feature>
<accession>A0AAV0L7M7</accession>
<keyword evidence="3" id="KW-1185">Reference proteome</keyword>
<gene>
    <name evidence="2" type="ORF">LITE_LOCUS22228</name>
</gene>
<evidence type="ECO:0000256" key="1">
    <source>
        <dbReference type="SAM" id="MobiDB-lite"/>
    </source>
</evidence>
<dbReference type="EMBL" id="CAMGYJ010000006">
    <property type="protein sequence ID" value="CAI0429630.1"/>
    <property type="molecule type" value="Genomic_DNA"/>
</dbReference>
<dbReference type="AlphaFoldDB" id="A0AAV0L7M7"/>
<evidence type="ECO:0000313" key="3">
    <source>
        <dbReference type="Proteomes" id="UP001154282"/>
    </source>
</evidence>
<protein>
    <submittedName>
        <fullName evidence="2">Uncharacterized protein</fullName>
    </submittedName>
</protein>